<comment type="caution">
    <text evidence="4">The sequence shown here is derived from an EMBL/GenBank/DDBJ whole genome shotgun (WGS) entry which is preliminary data.</text>
</comment>
<evidence type="ECO:0000313" key="5">
    <source>
        <dbReference type="Proteomes" id="UP001218218"/>
    </source>
</evidence>
<dbReference type="PANTHER" id="PTHR21660:SF1">
    <property type="entry name" value="ACYL-COENZYME A THIOESTERASE 13"/>
    <property type="match status" value="1"/>
</dbReference>
<dbReference type="Gene3D" id="3.10.129.10">
    <property type="entry name" value="Hotdog Thioesterase"/>
    <property type="match status" value="1"/>
</dbReference>
<accession>A0AAD6Z5F3</accession>
<keyword evidence="5" id="KW-1185">Reference proteome</keyword>
<comment type="similarity">
    <text evidence="1">Belongs to the thioesterase PaaI family.</text>
</comment>
<evidence type="ECO:0000256" key="1">
    <source>
        <dbReference type="ARBA" id="ARBA00008324"/>
    </source>
</evidence>
<organism evidence="4 5">
    <name type="scientific">Mycena albidolilacea</name>
    <dbReference type="NCBI Taxonomy" id="1033008"/>
    <lineage>
        <taxon>Eukaryota</taxon>
        <taxon>Fungi</taxon>
        <taxon>Dikarya</taxon>
        <taxon>Basidiomycota</taxon>
        <taxon>Agaricomycotina</taxon>
        <taxon>Agaricomycetes</taxon>
        <taxon>Agaricomycetidae</taxon>
        <taxon>Agaricales</taxon>
        <taxon>Marasmiineae</taxon>
        <taxon>Mycenaceae</taxon>
        <taxon>Mycena</taxon>
    </lineage>
</organism>
<sequence>MTPPAWESFQHSLPAAPGVDAKQIRGNISDKEKQVNANLLAYFTTGSGVSPFPPFSSEIGGRLKIVELNVWENERTGSAEGEAVLEIEVTESMCNVYGTMHGGCAAYMLDPATVASVILLGRAKGFDGTGVSQNMNVHWHHPASLGATLTITTRSVFADGRARLARCEMRDKSTGKLIVSGSHGFLNAGRATKL</sequence>
<protein>
    <submittedName>
        <fullName evidence="4">HotDog domain-containing protein</fullName>
    </submittedName>
</protein>
<dbReference type="Pfam" id="PF03061">
    <property type="entry name" value="4HBT"/>
    <property type="match status" value="1"/>
</dbReference>
<dbReference type="SUPFAM" id="SSF54637">
    <property type="entry name" value="Thioesterase/thiol ester dehydrase-isomerase"/>
    <property type="match status" value="1"/>
</dbReference>
<reference evidence="4" key="1">
    <citation type="submission" date="2023-03" db="EMBL/GenBank/DDBJ databases">
        <title>Massive genome expansion in bonnet fungi (Mycena s.s.) driven by repeated elements and novel gene families across ecological guilds.</title>
        <authorList>
            <consortium name="Lawrence Berkeley National Laboratory"/>
            <person name="Harder C.B."/>
            <person name="Miyauchi S."/>
            <person name="Viragh M."/>
            <person name="Kuo A."/>
            <person name="Thoen E."/>
            <person name="Andreopoulos B."/>
            <person name="Lu D."/>
            <person name="Skrede I."/>
            <person name="Drula E."/>
            <person name="Henrissat B."/>
            <person name="Morin E."/>
            <person name="Kohler A."/>
            <person name="Barry K."/>
            <person name="LaButti K."/>
            <person name="Morin E."/>
            <person name="Salamov A."/>
            <person name="Lipzen A."/>
            <person name="Mereny Z."/>
            <person name="Hegedus B."/>
            <person name="Baldrian P."/>
            <person name="Stursova M."/>
            <person name="Weitz H."/>
            <person name="Taylor A."/>
            <person name="Grigoriev I.V."/>
            <person name="Nagy L.G."/>
            <person name="Martin F."/>
            <person name="Kauserud H."/>
        </authorList>
    </citation>
    <scope>NUCLEOTIDE SEQUENCE</scope>
    <source>
        <strain evidence="4">CBHHK002</strain>
    </source>
</reference>
<dbReference type="GO" id="GO:0047617">
    <property type="term" value="F:fatty acyl-CoA hydrolase activity"/>
    <property type="evidence" value="ECO:0007669"/>
    <property type="project" value="InterPro"/>
</dbReference>
<dbReference type="InterPro" id="IPR006683">
    <property type="entry name" value="Thioestr_dom"/>
</dbReference>
<evidence type="ECO:0000259" key="3">
    <source>
        <dbReference type="Pfam" id="PF03061"/>
    </source>
</evidence>
<dbReference type="CDD" id="cd03443">
    <property type="entry name" value="PaaI_thioesterase"/>
    <property type="match status" value="1"/>
</dbReference>
<gene>
    <name evidence="4" type="ORF">DFH08DRAFT_757844</name>
</gene>
<proteinExistence type="inferred from homology"/>
<dbReference type="EMBL" id="JARIHO010000087">
    <property type="protein sequence ID" value="KAJ7307822.1"/>
    <property type="molecule type" value="Genomic_DNA"/>
</dbReference>
<dbReference type="PANTHER" id="PTHR21660">
    <property type="entry name" value="THIOESTERASE SUPERFAMILY MEMBER-RELATED"/>
    <property type="match status" value="1"/>
</dbReference>
<dbReference type="AlphaFoldDB" id="A0AAD6Z5F3"/>
<dbReference type="InterPro" id="IPR029069">
    <property type="entry name" value="HotDog_dom_sf"/>
</dbReference>
<keyword evidence="2" id="KW-0378">Hydrolase</keyword>
<dbReference type="Proteomes" id="UP001218218">
    <property type="component" value="Unassembled WGS sequence"/>
</dbReference>
<name>A0AAD6Z5F3_9AGAR</name>
<evidence type="ECO:0000256" key="2">
    <source>
        <dbReference type="ARBA" id="ARBA00022801"/>
    </source>
</evidence>
<dbReference type="InterPro" id="IPR039298">
    <property type="entry name" value="ACOT13"/>
</dbReference>
<evidence type="ECO:0000313" key="4">
    <source>
        <dbReference type="EMBL" id="KAJ7307822.1"/>
    </source>
</evidence>
<feature type="domain" description="Thioesterase" evidence="3">
    <location>
        <begin position="97"/>
        <end position="175"/>
    </location>
</feature>